<evidence type="ECO:0000256" key="1">
    <source>
        <dbReference type="SAM" id="SignalP"/>
    </source>
</evidence>
<proteinExistence type="predicted"/>
<dbReference type="EMBL" id="CP006934">
    <property type="protein sequence ID" value="AHI53917.1"/>
    <property type="molecule type" value="Genomic_DNA"/>
</dbReference>
<dbReference type="HOGENOM" id="CLU_1022722_0_0_14"/>
<dbReference type="PATRIC" id="fig|1276257.3.peg.520"/>
<name>W6AA32_9MOLU</name>
<gene>
    <name evidence="2" type="ORF">SSABA_v1c05100</name>
</gene>
<keyword evidence="3" id="KW-1185">Reference proteome</keyword>
<accession>W6AA32</accession>
<sequence length="285" mass="32478">MKKMLYSIWFSVTLLTSSALSVSCEAVDELVSVSSEADSDVIDLLYKRSSEKLEPIIFEYLTIKNKYFYHSNFETNIGVFLIQDGRISESDFKALNNKNQQFISDLAKASNVKPVNEAAYIYDFTGITLTLENSFVEDLFFNFEDEKLEPQVQVKTVMALTISNGWKKTGKILLDFMTTDNYYLASSGKVFDFINSILVNSIDNSLKIKNKEKINEFEIITSKSDIEEIIKNYELAAEKLGIDNSIEIEKFVFKDDENLENEKGFTVKLITKANNIKANYSITSV</sequence>
<dbReference type="AlphaFoldDB" id="W6AA32"/>
<feature type="chain" id="PRO_5004877035" description="Lipoprotein" evidence="1">
    <location>
        <begin position="27"/>
        <end position="285"/>
    </location>
</feature>
<dbReference type="RefSeq" id="WP_051464691.1">
    <property type="nucleotide sequence ID" value="NZ_CP006934.1"/>
</dbReference>
<dbReference type="PROSITE" id="PS51257">
    <property type="entry name" value="PROKAR_LIPOPROTEIN"/>
    <property type="match status" value="1"/>
</dbReference>
<dbReference type="OrthoDB" id="388931at2"/>
<dbReference type="KEGG" id="ssab:SSABA_v1c05100"/>
<evidence type="ECO:0008006" key="4">
    <source>
        <dbReference type="Google" id="ProtNLM"/>
    </source>
</evidence>
<evidence type="ECO:0000313" key="2">
    <source>
        <dbReference type="EMBL" id="AHI53917.1"/>
    </source>
</evidence>
<dbReference type="STRING" id="1276257.SSABA_v1c05100"/>
<organism evidence="2 3">
    <name type="scientific">Spiroplasma sabaudiense Ar-1343</name>
    <dbReference type="NCBI Taxonomy" id="1276257"/>
    <lineage>
        <taxon>Bacteria</taxon>
        <taxon>Bacillati</taxon>
        <taxon>Mycoplasmatota</taxon>
        <taxon>Mollicutes</taxon>
        <taxon>Entomoplasmatales</taxon>
        <taxon>Spiroplasmataceae</taxon>
        <taxon>Spiroplasma</taxon>
    </lineage>
</organism>
<feature type="signal peptide" evidence="1">
    <location>
        <begin position="1"/>
        <end position="26"/>
    </location>
</feature>
<protein>
    <recommendedName>
        <fullName evidence="4">Lipoprotein</fullName>
    </recommendedName>
</protein>
<evidence type="ECO:0000313" key="3">
    <source>
        <dbReference type="Proteomes" id="UP000019265"/>
    </source>
</evidence>
<reference evidence="2 3" key="1">
    <citation type="journal article" date="2014" name="Genome Biol. Evol.">
        <title>Molecular evolution of the substrate utilization strategies and putative virulence factors in mosquito-associated Spiroplasma species.</title>
        <authorList>
            <person name="Chang T.H."/>
            <person name="Lo W.S."/>
            <person name="Ku C."/>
            <person name="Chen L.L."/>
            <person name="Kuo C.H."/>
        </authorList>
    </citation>
    <scope>NUCLEOTIDE SEQUENCE [LARGE SCALE GENOMIC DNA]</scope>
    <source>
        <strain evidence="2">Ar-1343</strain>
    </source>
</reference>
<dbReference type="Proteomes" id="UP000019265">
    <property type="component" value="Chromosome"/>
</dbReference>
<keyword evidence="1" id="KW-0732">Signal</keyword>